<sequence>MTRSEASAALDRLEASGRPFIRRTNETVGAMCSSIKTASLCRGDQNYHLYMLYRYDQFPYDVLKQVDNGTPYLQVDFGSGAGMRSLQLFFSDRTQLLRGWLVSNGYWNARYIQERLGAKFRRVYGLVSLSSMTKAEVYALIGPPRKIMDPPAKLSRELFDDHYWDAQSAVPPTGKWSEPWEVYEYPLEDGSTRCVYLVYSKGKTLIAYGYDHAHLESDRYMRAHGF</sequence>
<dbReference type="EMBL" id="JACOFX010000027">
    <property type="protein sequence ID" value="MBC3911257.1"/>
    <property type="molecule type" value="Genomic_DNA"/>
</dbReference>
<gene>
    <name evidence="1" type="ORF">H8L47_27225</name>
</gene>
<organism evidence="1 2">
    <name type="scientific">Undibacterium umbellatum</name>
    <dbReference type="NCBI Taxonomy" id="2762300"/>
    <lineage>
        <taxon>Bacteria</taxon>
        <taxon>Pseudomonadati</taxon>
        <taxon>Pseudomonadota</taxon>
        <taxon>Betaproteobacteria</taxon>
        <taxon>Burkholderiales</taxon>
        <taxon>Oxalobacteraceae</taxon>
        <taxon>Undibacterium</taxon>
    </lineage>
</organism>
<proteinExistence type="predicted"/>
<reference evidence="1 2" key="1">
    <citation type="submission" date="2020-08" db="EMBL/GenBank/DDBJ databases">
        <title>Novel species isolated from subtropical streams in China.</title>
        <authorList>
            <person name="Lu H."/>
        </authorList>
    </citation>
    <scope>NUCLEOTIDE SEQUENCE [LARGE SCALE GENOMIC DNA]</scope>
    <source>
        <strain evidence="1 2">NL8W</strain>
    </source>
</reference>
<dbReference type="RefSeq" id="WP_186956966.1">
    <property type="nucleotide sequence ID" value="NZ_JACOFX010000027.1"/>
</dbReference>
<evidence type="ECO:0000313" key="1">
    <source>
        <dbReference type="EMBL" id="MBC3911257.1"/>
    </source>
</evidence>
<dbReference type="Proteomes" id="UP000646911">
    <property type="component" value="Unassembled WGS sequence"/>
</dbReference>
<keyword evidence="2" id="KW-1185">Reference proteome</keyword>
<name>A0ABR6ZHQ1_9BURK</name>
<protein>
    <submittedName>
        <fullName evidence="1">Uncharacterized protein</fullName>
    </submittedName>
</protein>
<comment type="caution">
    <text evidence="1">The sequence shown here is derived from an EMBL/GenBank/DDBJ whole genome shotgun (WGS) entry which is preliminary data.</text>
</comment>
<evidence type="ECO:0000313" key="2">
    <source>
        <dbReference type="Proteomes" id="UP000646911"/>
    </source>
</evidence>
<accession>A0ABR6ZHQ1</accession>